<dbReference type="InterPro" id="IPR015424">
    <property type="entry name" value="PyrdxlP-dep_Trfase"/>
</dbReference>
<proteinExistence type="inferred from homology"/>
<evidence type="ECO:0000256" key="1">
    <source>
        <dbReference type="ARBA" id="ARBA00001933"/>
    </source>
</evidence>
<evidence type="ECO:0000256" key="4">
    <source>
        <dbReference type="ARBA" id="ARBA00022898"/>
    </source>
</evidence>
<keyword evidence="3" id="KW-0808">Transferase</keyword>
<dbReference type="FunFam" id="3.40.640.10:FF:000004">
    <property type="entry name" value="Acetylornithine aminotransferase"/>
    <property type="match status" value="1"/>
</dbReference>
<evidence type="ECO:0000256" key="3">
    <source>
        <dbReference type="ARBA" id="ARBA00022679"/>
    </source>
</evidence>
<dbReference type="RefSeq" id="WP_338196886.1">
    <property type="nucleotide sequence ID" value="NZ_AP027268.1"/>
</dbReference>
<dbReference type="EMBL" id="AP027268">
    <property type="protein sequence ID" value="BDW92013.1"/>
    <property type="molecule type" value="Genomic_DNA"/>
</dbReference>
<keyword evidence="4 5" id="KW-0663">Pyridoxal phosphate</keyword>
<comment type="cofactor">
    <cofactor evidence="1">
        <name>pyridoxal 5'-phosphate</name>
        <dbReference type="ChEBI" id="CHEBI:597326"/>
    </cofactor>
</comment>
<dbReference type="Pfam" id="PF00202">
    <property type="entry name" value="Aminotran_3"/>
    <property type="match status" value="1"/>
</dbReference>
<protein>
    <submittedName>
        <fullName evidence="6">Acetylornithine aminotransferase</fullName>
    </submittedName>
</protein>
<evidence type="ECO:0000313" key="6">
    <source>
        <dbReference type="EMBL" id="BDW92013.1"/>
    </source>
</evidence>
<dbReference type="InterPro" id="IPR050103">
    <property type="entry name" value="Class-III_PLP-dep_AT"/>
</dbReference>
<dbReference type="GO" id="GO:0008483">
    <property type="term" value="F:transaminase activity"/>
    <property type="evidence" value="ECO:0007669"/>
    <property type="project" value="UniProtKB-KW"/>
</dbReference>
<organism evidence="6 7">
    <name type="scientific">Flagellimonas marinaquae</name>
    <dbReference type="NCBI Taxonomy" id="254955"/>
    <lineage>
        <taxon>Bacteria</taxon>
        <taxon>Pseudomonadati</taxon>
        <taxon>Bacteroidota</taxon>
        <taxon>Flavobacteriia</taxon>
        <taxon>Flavobacteriales</taxon>
        <taxon>Flavobacteriaceae</taxon>
        <taxon>Flagellimonas</taxon>
    </lineage>
</organism>
<dbReference type="InterPro" id="IPR005814">
    <property type="entry name" value="Aminotrans_3"/>
</dbReference>
<dbReference type="PANTHER" id="PTHR11986:SF79">
    <property type="entry name" value="ACETYLORNITHINE AMINOTRANSFERASE, MITOCHONDRIAL"/>
    <property type="match status" value="1"/>
</dbReference>
<dbReference type="Proteomes" id="UP001330184">
    <property type="component" value="Chromosome"/>
</dbReference>
<dbReference type="AlphaFoldDB" id="A0AA48KMM6"/>
<sequence length="381" mass="42387">MKLFDVYPLYDVTPTKAKGIEVWDDKGEKYLDFYGGHAVISIGHTHPHYVKRIKEQLDNIAFYSNSVQNPLQKELAEKLGRLSGCEDYDLFMCNSGAEANENALKMASFHTGKSKVIAFTNSFHGRTSAAVAATDNPNINAPINKQQEVTFLALNDFDTFEKTIQSNEYCAVIIEAIQGVGGLDEPTTEFFQFIAKKCKEHQVVLIADEVQSGYGRSGRFFAFQHHLDTERSRSVQPDIISIAKGMGNGFPVGGILIHNSFKPSYGLLGTTFGGNHLACTASLAVLEVLEKENLITNAAELGVYFREKASEITEIKNIKGRGLMIGLEFDFEVAPLRKRMIVEQHMFTGSAKNKKLLRFLPALNITKKDIDLFFDGLKKVV</sequence>
<comment type="similarity">
    <text evidence="5">Belongs to the class-III pyridoxal-phosphate-dependent aminotransferase family.</text>
</comment>
<dbReference type="SUPFAM" id="SSF53383">
    <property type="entry name" value="PLP-dependent transferases"/>
    <property type="match status" value="1"/>
</dbReference>
<dbReference type="InterPro" id="IPR015421">
    <property type="entry name" value="PyrdxlP-dep_Trfase_major"/>
</dbReference>
<name>A0AA48KMM6_9FLAO</name>
<dbReference type="PIRSF" id="PIRSF000521">
    <property type="entry name" value="Transaminase_4ab_Lys_Orn"/>
    <property type="match status" value="1"/>
</dbReference>
<dbReference type="GO" id="GO:0030170">
    <property type="term" value="F:pyridoxal phosphate binding"/>
    <property type="evidence" value="ECO:0007669"/>
    <property type="project" value="InterPro"/>
</dbReference>
<dbReference type="PANTHER" id="PTHR11986">
    <property type="entry name" value="AMINOTRANSFERASE CLASS III"/>
    <property type="match status" value="1"/>
</dbReference>
<evidence type="ECO:0000313" key="7">
    <source>
        <dbReference type="Proteomes" id="UP001330184"/>
    </source>
</evidence>
<keyword evidence="2 6" id="KW-0032">Aminotransferase</keyword>
<dbReference type="GO" id="GO:0042802">
    <property type="term" value="F:identical protein binding"/>
    <property type="evidence" value="ECO:0007669"/>
    <property type="project" value="TreeGrafter"/>
</dbReference>
<dbReference type="Gene3D" id="3.40.640.10">
    <property type="entry name" value="Type I PLP-dependent aspartate aminotransferase-like (Major domain)"/>
    <property type="match status" value="1"/>
</dbReference>
<dbReference type="InterPro" id="IPR015422">
    <property type="entry name" value="PyrdxlP-dep_Trfase_small"/>
</dbReference>
<evidence type="ECO:0000256" key="2">
    <source>
        <dbReference type="ARBA" id="ARBA00022576"/>
    </source>
</evidence>
<evidence type="ECO:0000256" key="5">
    <source>
        <dbReference type="RuleBase" id="RU003560"/>
    </source>
</evidence>
<dbReference type="CDD" id="cd00610">
    <property type="entry name" value="OAT_like"/>
    <property type="match status" value="1"/>
</dbReference>
<gene>
    <name evidence="6" type="ORF">MACH07_08450</name>
</gene>
<keyword evidence="7" id="KW-1185">Reference proteome</keyword>
<accession>A0AA48KMM6</accession>
<reference evidence="6 7" key="1">
    <citation type="submission" date="2023-01" db="EMBL/GenBank/DDBJ databases">
        <title>Complete genome sequence of Muricauda aquimarina strain IFOP_LL357.</title>
        <authorList>
            <person name="Gajardo G."/>
            <person name="Ueki S."/>
            <person name="Maruyama F."/>
        </authorList>
    </citation>
    <scope>NUCLEOTIDE SEQUENCE [LARGE SCALE GENOMIC DNA]</scope>
    <source>
        <strain evidence="6 7">IFOP_LL357</strain>
    </source>
</reference>
<dbReference type="Gene3D" id="3.90.1150.10">
    <property type="entry name" value="Aspartate Aminotransferase, domain 1"/>
    <property type="match status" value="1"/>
</dbReference>